<organism evidence="2 3">
    <name type="scientific">Mycolicibacterium moriokaense</name>
    <dbReference type="NCBI Taxonomy" id="39691"/>
    <lineage>
        <taxon>Bacteria</taxon>
        <taxon>Bacillati</taxon>
        <taxon>Actinomycetota</taxon>
        <taxon>Actinomycetes</taxon>
        <taxon>Mycobacteriales</taxon>
        <taxon>Mycobacteriaceae</taxon>
        <taxon>Mycolicibacterium</taxon>
    </lineage>
</organism>
<dbReference type="Pfam" id="PF07858">
    <property type="entry name" value="LEH"/>
    <property type="match status" value="1"/>
</dbReference>
<dbReference type="RefSeq" id="WP_181428266.1">
    <property type="nucleotide sequence ID" value="NZ_QJJU01000011.1"/>
</dbReference>
<feature type="domain" description="Limonene-1,2-epoxide hydrolase" evidence="1">
    <location>
        <begin position="7"/>
        <end position="117"/>
    </location>
</feature>
<protein>
    <submittedName>
        <fullName evidence="2">Limonene-1,2-epoxide hydrolase</fullName>
    </submittedName>
</protein>
<sequence length="122" mass="13911">MASDAETVINRFVGAWERGDVAELLDFFTDDAVWHPMPMKAAVGKIAIRKALTEWLRLEEGGVRGEVHRQVSDGEIVMHERTDRFSLRGREMETAVGAAFEIQDGRIAAWREYFDMSPFVRP</sequence>
<evidence type="ECO:0000313" key="3">
    <source>
        <dbReference type="Proteomes" id="UP000247781"/>
    </source>
</evidence>
<evidence type="ECO:0000259" key="1">
    <source>
        <dbReference type="Pfam" id="PF07858"/>
    </source>
</evidence>
<keyword evidence="2" id="KW-0378">Hydrolase</keyword>
<keyword evidence="3" id="KW-1185">Reference proteome</keyword>
<reference evidence="3" key="1">
    <citation type="submission" date="2018-05" db="EMBL/GenBank/DDBJ databases">
        <authorList>
            <person name="Deangelis K."/>
            <person name="Huntemann M."/>
            <person name="Clum A."/>
            <person name="Pillay M."/>
            <person name="Palaniappan K."/>
            <person name="Varghese N."/>
            <person name="Mikhailova N."/>
            <person name="Stamatis D."/>
            <person name="Reddy T."/>
            <person name="Daum C."/>
            <person name="Shapiro N."/>
            <person name="Ivanova N."/>
            <person name="Kyrpides N."/>
            <person name="Woyke T."/>
        </authorList>
    </citation>
    <scope>NUCLEOTIDE SEQUENCE [LARGE SCALE GENOMIC DNA]</scope>
    <source>
        <strain evidence="3">GAS496</strain>
    </source>
</reference>
<accession>A0A318HE81</accession>
<dbReference type="InterPro" id="IPR032710">
    <property type="entry name" value="NTF2-like_dom_sf"/>
</dbReference>
<dbReference type="GO" id="GO:0016787">
    <property type="term" value="F:hydrolase activity"/>
    <property type="evidence" value="ECO:0007669"/>
    <property type="project" value="UniProtKB-KW"/>
</dbReference>
<proteinExistence type="predicted"/>
<dbReference type="Proteomes" id="UP000247781">
    <property type="component" value="Unassembled WGS sequence"/>
</dbReference>
<comment type="caution">
    <text evidence="2">The sequence shown here is derived from an EMBL/GenBank/DDBJ whole genome shotgun (WGS) entry which is preliminary data.</text>
</comment>
<reference evidence="2 3" key="2">
    <citation type="submission" date="2018-06" db="EMBL/GenBank/DDBJ databases">
        <title>Sequencing of bacterial isolates from soil warming experiment in Harvard Forest, Massachusetts, USA.</title>
        <authorList>
            <person name="Deangelis K.PhD."/>
        </authorList>
    </citation>
    <scope>NUCLEOTIDE SEQUENCE [LARGE SCALE GENOMIC DNA]</scope>
    <source>
        <strain evidence="2 3">GAS496</strain>
    </source>
</reference>
<dbReference type="EMBL" id="QJJU01000011">
    <property type="protein sequence ID" value="PXX07256.1"/>
    <property type="molecule type" value="Genomic_DNA"/>
</dbReference>
<gene>
    <name evidence="2" type="ORF">C8E89_11140</name>
</gene>
<dbReference type="SUPFAM" id="SSF54427">
    <property type="entry name" value="NTF2-like"/>
    <property type="match status" value="1"/>
</dbReference>
<dbReference type="AlphaFoldDB" id="A0A318HE81"/>
<dbReference type="Gene3D" id="3.10.450.50">
    <property type="match status" value="1"/>
</dbReference>
<name>A0A318HE81_9MYCO</name>
<dbReference type="InterPro" id="IPR013100">
    <property type="entry name" value="LEH"/>
</dbReference>
<evidence type="ECO:0000313" key="2">
    <source>
        <dbReference type="EMBL" id="PXX07256.1"/>
    </source>
</evidence>